<reference evidence="1 2" key="1">
    <citation type="submission" date="2023-05" db="EMBL/GenBank/DDBJ databases">
        <title>B98-5 Cell Line De Novo Hybrid Assembly: An Optical Mapping Approach.</title>
        <authorList>
            <person name="Kananen K."/>
            <person name="Auerbach J.A."/>
            <person name="Kautto E."/>
            <person name="Blachly J.S."/>
        </authorList>
    </citation>
    <scope>NUCLEOTIDE SEQUENCE [LARGE SCALE GENOMIC DNA]</scope>
    <source>
        <strain evidence="1">B95-8</strain>
        <tissue evidence="1">Cell line</tissue>
    </source>
</reference>
<accession>A0ABQ9VTV2</accession>
<keyword evidence="2" id="KW-1185">Reference proteome</keyword>
<name>A0ABQ9VTV2_SAGOE</name>
<evidence type="ECO:0000313" key="1">
    <source>
        <dbReference type="EMBL" id="KAK2112615.1"/>
    </source>
</evidence>
<organism evidence="1 2">
    <name type="scientific">Saguinus oedipus</name>
    <name type="common">Cotton-top tamarin</name>
    <name type="synonym">Oedipomidas oedipus</name>
    <dbReference type="NCBI Taxonomy" id="9490"/>
    <lineage>
        <taxon>Eukaryota</taxon>
        <taxon>Metazoa</taxon>
        <taxon>Chordata</taxon>
        <taxon>Craniata</taxon>
        <taxon>Vertebrata</taxon>
        <taxon>Euteleostomi</taxon>
        <taxon>Mammalia</taxon>
        <taxon>Eutheria</taxon>
        <taxon>Euarchontoglires</taxon>
        <taxon>Primates</taxon>
        <taxon>Haplorrhini</taxon>
        <taxon>Platyrrhini</taxon>
        <taxon>Cebidae</taxon>
        <taxon>Callitrichinae</taxon>
        <taxon>Saguinus</taxon>
    </lineage>
</organism>
<dbReference type="Proteomes" id="UP001266305">
    <property type="component" value="Unassembled WGS sequence"/>
</dbReference>
<protein>
    <submittedName>
        <fullName evidence="1">Uncharacterized protein</fullName>
    </submittedName>
</protein>
<gene>
    <name evidence="1" type="ORF">P7K49_012362</name>
</gene>
<proteinExistence type="predicted"/>
<feature type="non-terminal residue" evidence="1">
    <location>
        <position position="95"/>
    </location>
</feature>
<evidence type="ECO:0000313" key="2">
    <source>
        <dbReference type="Proteomes" id="UP001266305"/>
    </source>
</evidence>
<comment type="caution">
    <text evidence="1">The sequence shown here is derived from an EMBL/GenBank/DDBJ whole genome shotgun (WGS) entry which is preliminary data.</text>
</comment>
<dbReference type="EMBL" id="JASSZA010000005">
    <property type="protein sequence ID" value="KAK2112615.1"/>
    <property type="molecule type" value="Genomic_DNA"/>
</dbReference>
<sequence length="95" mass="10260">MEPTPPVRGAQPTCPWSPLCLPMEHAPPAHGAHPACSWSPARLHMEPSPPVWIPPAMEPTLPIYRVPPPPTCPWSPLLVIAGQVHDLIMEAGAFP</sequence>